<sequence length="695" mass="82765">MSQLQHDKVIEIQSPISTFRSQYMISRKQINYLQGDEDTHKDLALSSIVIGSNINIERNQEQTPSNNSKIEQNNAQNNEQLNEFLEDVQYDDQKGYQVKSLNKFEEKEDIENQKDRYELQRLSTTAGLLEDEYFGEDSEKKQNKRSKYINPDMFNKLRDHHVDWDYNVFFEIFWYHILNYMLIGPFVTLVYYKKRVLMRNLQFWGNTQAFYIQTTFFIFNVFIITLYFTSSSQNIYLVEIIFTFFIMILRCYIIACKYATLHPDKIKLYRDYVLDVKLTITDYYLTNWKDQDDKTLYRETYNALQRGEFDPSMFYISFFVEPSKQAADEMNELNQNISKHHSYTTVKYQPKCIFPVQQTQYFYGYSVLGYLIRQYSKQNRGSSQILQALILAGIRTAGPIIYRYIYRENFEFRGIEIAQLVALSINTFFGYLFSFVFLFFYIRDMKLKDFMLNQCKLMLQVKKIHLSEKKVLPTVDIINPYSLKGWSILRRICLDYGKQYVLRMQAYLTIYFFSIFITTIILILWVLKIYKLDNIYPIMCLYELIVTFSILLAILYQGCLLNECFEYYKNTLGDHKVLFLDIMRMKNVYFKDQNFVASNFVLKKSLTKIKQILKISDQTKTHDENINDYLNQLMNSISDCENEVDQDFRNQPFTLYGITITLTLFQQLVIALLTVVAGFVQIYLFINNKISTSSL</sequence>
<keyword evidence="1" id="KW-0472">Membrane</keyword>
<keyword evidence="1 2" id="KW-0812">Transmembrane</keyword>
<dbReference type="KEGG" id="tet:TTHERM_00459350"/>
<feature type="transmembrane region" description="Helical" evidence="1">
    <location>
        <begin position="417"/>
        <end position="442"/>
    </location>
</feature>
<dbReference type="EMBL" id="GG662464">
    <property type="protein sequence ID" value="EAS03998.2"/>
    <property type="molecule type" value="Genomic_DNA"/>
</dbReference>
<dbReference type="RefSeq" id="XP_001024243.2">
    <property type="nucleotide sequence ID" value="XM_001024243.2"/>
</dbReference>
<dbReference type="eggNOG" id="ENOG502SNK1">
    <property type="taxonomic scope" value="Eukaryota"/>
</dbReference>
<feature type="transmembrane region" description="Helical" evidence="1">
    <location>
        <begin position="385"/>
        <end position="405"/>
    </location>
</feature>
<protein>
    <submittedName>
        <fullName evidence="2">Transmembrane protein, putative</fullName>
    </submittedName>
</protein>
<feature type="transmembrane region" description="Helical" evidence="1">
    <location>
        <begin position="535"/>
        <end position="556"/>
    </location>
</feature>
<accession>I7MAA2</accession>
<dbReference type="OrthoDB" id="312646at2759"/>
<dbReference type="Proteomes" id="UP000009168">
    <property type="component" value="Unassembled WGS sequence"/>
</dbReference>
<reference evidence="3" key="1">
    <citation type="journal article" date="2006" name="PLoS Biol.">
        <title>Macronuclear genome sequence of the ciliate Tetrahymena thermophila, a model eukaryote.</title>
        <authorList>
            <person name="Eisen J.A."/>
            <person name="Coyne R.S."/>
            <person name="Wu M."/>
            <person name="Wu D."/>
            <person name="Thiagarajan M."/>
            <person name="Wortman J.R."/>
            <person name="Badger J.H."/>
            <person name="Ren Q."/>
            <person name="Amedeo P."/>
            <person name="Jones K.M."/>
            <person name="Tallon L.J."/>
            <person name="Delcher A.L."/>
            <person name="Salzberg S.L."/>
            <person name="Silva J.C."/>
            <person name="Haas B.J."/>
            <person name="Majoros W.H."/>
            <person name="Farzad M."/>
            <person name="Carlton J.M."/>
            <person name="Smith R.K. Jr."/>
            <person name="Garg J."/>
            <person name="Pearlman R.E."/>
            <person name="Karrer K.M."/>
            <person name="Sun L."/>
            <person name="Manning G."/>
            <person name="Elde N.C."/>
            <person name="Turkewitz A.P."/>
            <person name="Asai D.J."/>
            <person name="Wilkes D.E."/>
            <person name="Wang Y."/>
            <person name="Cai H."/>
            <person name="Collins K."/>
            <person name="Stewart B.A."/>
            <person name="Lee S.R."/>
            <person name="Wilamowska K."/>
            <person name="Weinberg Z."/>
            <person name="Ruzzo W.L."/>
            <person name="Wloga D."/>
            <person name="Gaertig J."/>
            <person name="Frankel J."/>
            <person name="Tsao C.-C."/>
            <person name="Gorovsky M.A."/>
            <person name="Keeling P.J."/>
            <person name="Waller R.F."/>
            <person name="Patron N.J."/>
            <person name="Cherry J.M."/>
            <person name="Stover N.A."/>
            <person name="Krieger C.J."/>
            <person name="del Toro C."/>
            <person name="Ryder H.F."/>
            <person name="Williamson S.C."/>
            <person name="Barbeau R.A."/>
            <person name="Hamilton E.P."/>
            <person name="Orias E."/>
        </authorList>
    </citation>
    <scope>NUCLEOTIDE SEQUENCE [LARGE SCALE GENOMIC DNA]</scope>
    <source>
        <strain evidence="3">SB210</strain>
    </source>
</reference>
<proteinExistence type="predicted"/>
<feature type="transmembrane region" description="Helical" evidence="1">
    <location>
        <begin position="235"/>
        <end position="255"/>
    </location>
</feature>
<evidence type="ECO:0000313" key="3">
    <source>
        <dbReference type="Proteomes" id="UP000009168"/>
    </source>
</evidence>
<dbReference type="InParanoid" id="I7MAA2"/>
<feature type="transmembrane region" description="Helical" evidence="1">
    <location>
        <begin position="172"/>
        <end position="190"/>
    </location>
</feature>
<organism evidence="2 3">
    <name type="scientific">Tetrahymena thermophila (strain SB210)</name>
    <dbReference type="NCBI Taxonomy" id="312017"/>
    <lineage>
        <taxon>Eukaryota</taxon>
        <taxon>Sar</taxon>
        <taxon>Alveolata</taxon>
        <taxon>Ciliophora</taxon>
        <taxon>Intramacronucleata</taxon>
        <taxon>Oligohymenophorea</taxon>
        <taxon>Hymenostomatida</taxon>
        <taxon>Tetrahymenina</taxon>
        <taxon>Tetrahymenidae</taxon>
        <taxon>Tetrahymena</taxon>
    </lineage>
</organism>
<feature type="transmembrane region" description="Helical" evidence="1">
    <location>
        <begin position="508"/>
        <end position="529"/>
    </location>
</feature>
<evidence type="ECO:0000313" key="2">
    <source>
        <dbReference type="EMBL" id="EAS03998.2"/>
    </source>
</evidence>
<feature type="transmembrane region" description="Helical" evidence="1">
    <location>
        <begin position="653"/>
        <end position="686"/>
    </location>
</feature>
<keyword evidence="1" id="KW-1133">Transmembrane helix</keyword>
<name>I7MAA2_TETTS</name>
<feature type="transmembrane region" description="Helical" evidence="1">
    <location>
        <begin position="210"/>
        <end position="229"/>
    </location>
</feature>
<gene>
    <name evidence="2" type="ORF">TTHERM_00459350</name>
</gene>
<keyword evidence="3" id="KW-1185">Reference proteome</keyword>
<evidence type="ECO:0000256" key="1">
    <source>
        <dbReference type="SAM" id="Phobius"/>
    </source>
</evidence>
<dbReference type="GeneID" id="7828380"/>
<dbReference type="AlphaFoldDB" id="I7MAA2"/>